<gene>
    <name evidence="1" type="ORF">RND15_19055</name>
</gene>
<evidence type="ECO:0000313" key="2">
    <source>
        <dbReference type="Proteomes" id="UP001180754"/>
    </source>
</evidence>
<proteinExistence type="predicted"/>
<dbReference type="Pfam" id="PF19450">
    <property type="entry name" value="DUF5988"/>
    <property type="match status" value="1"/>
</dbReference>
<keyword evidence="2" id="KW-1185">Reference proteome</keyword>
<protein>
    <submittedName>
        <fullName evidence="1">DUF5988 family protein</fullName>
    </submittedName>
</protein>
<reference evidence="1" key="1">
    <citation type="submission" date="2024-05" db="EMBL/GenBank/DDBJ databases">
        <title>30 novel species of actinomycetes from the DSMZ collection.</title>
        <authorList>
            <person name="Nouioui I."/>
        </authorList>
    </citation>
    <scope>NUCLEOTIDE SEQUENCE</scope>
    <source>
        <strain evidence="1">DSM 41529</strain>
    </source>
</reference>
<sequence length="71" mass="8145">MSASAPNAILRGGPTQLTDQSCARYVHDTDSTLKLLVGNAYEHFRPTARFEEHQGQHLRVFEWIRRTYVAE</sequence>
<comment type="caution">
    <text evidence="1">The sequence shown here is derived from an EMBL/GenBank/DDBJ whole genome shotgun (WGS) entry which is preliminary data.</text>
</comment>
<dbReference type="InterPro" id="IPR046030">
    <property type="entry name" value="DUF5988"/>
</dbReference>
<name>A0ABU2XFS7_9ACTN</name>
<accession>A0ABU2XFS7</accession>
<dbReference type="RefSeq" id="WP_311725238.1">
    <property type="nucleotide sequence ID" value="NZ_JAVRFD010000008.1"/>
</dbReference>
<organism evidence="1 2">
    <name type="scientific">Streptomyces lonegramiae</name>
    <dbReference type="NCBI Taxonomy" id="3075524"/>
    <lineage>
        <taxon>Bacteria</taxon>
        <taxon>Bacillati</taxon>
        <taxon>Actinomycetota</taxon>
        <taxon>Actinomycetes</taxon>
        <taxon>Kitasatosporales</taxon>
        <taxon>Streptomycetaceae</taxon>
        <taxon>Streptomyces</taxon>
    </lineage>
</organism>
<evidence type="ECO:0000313" key="1">
    <source>
        <dbReference type="EMBL" id="MDT0544789.1"/>
    </source>
</evidence>
<dbReference type="Proteomes" id="UP001180754">
    <property type="component" value="Unassembled WGS sequence"/>
</dbReference>
<dbReference type="EMBL" id="JAVRFD010000008">
    <property type="protein sequence ID" value="MDT0544789.1"/>
    <property type="molecule type" value="Genomic_DNA"/>
</dbReference>